<evidence type="ECO:0000313" key="2">
    <source>
        <dbReference type="EMBL" id="PFG73862.1"/>
    </source>
</evidence>
<evidence type="ECO:0000313" key="3">
    <source>
        <dbReference type="Proteomes" id="UP000223071"/>
    </source>
</evidence>
<comment type="caution">
    <text evidence="2">The sequence shown here is derived from an EMBL/GenBank/DDBJ whole genome shotgun (WGS) entry which is preliminary data.</text>
</comment>
<feature type="region of interest" description="Disordered" evidence="1">
    <location>
        <begin position="68"/>
        <end position="128"/>
    </location>
</feature>
<gene>
    <name evidence="2" type="ORF">A9A59_1068</name>
</gene>
<keyword evidence="3" id="KW-1185">Reference proteome</keyword>
<dbReference type="AlphaFoldDB" id="A0A2A9HFD8"/>
<dbReference type="Proteomes" id="UP000223071">
    <property type="component" value="Unassembled WGS sequence"/>
</dbReference>
<accession>A0A2A9HFD8</accession>
<name>A0A2A9HFD8_TEPT2</name>
<sequence>MARITAPFRAGWRVAVLAAALVVAALGLSFAAAGSSTATLAPGESLTVRCEGGTRLTVSRVNTREVRLNCKGQAATPTPTRSATATPTRTPTRTPTPTPTRSATPPPSSGAVGRCGEPMDRWHPPVVTGPDGKPCYTGHEHGDEPPAWIAAAGYTVSFSGPFNTSPAENAEKHAAMKGFSTRLNGVDIYFRVHAASNPLDRMARYHSYQVWARDPSGNVSFWQGWYNSGDPRPASEGGSRVPRRIIALPEEDQRPIVAVCDATSIAQGIGCEQWYSAPGEPDWSWDFGWTICGATTLYTPGENATAYDISTWIPTGETGNTRRLEAAWYAFRNPIRGAFVATQFGEIVSGHNDPRCSGTTTRYGVTYRNVCLDQYIAPTMPTVAFPGNADQKTYPDPGVTIPN</sequence>
<reference evidence="2 3" key="1">
    <citation type="submission" date="2017-09" db="EMBL/GenBank/DDBJ databases">
        <title>Sequencing the genomes of two abundant thermophiles in Great Basin hot springs: Thermocrinis jamiesonii and novel Chloroflexi Thermoflexus hugenholtzii.</title>
        <authorList>
            <person name="Hedlund B."/>
        </authorList>
    </citation>
    <scope>NUCLEOTIDE SEQUENCE [LARGE SCALE GENOMIC DNA]</scope>
    <source>
        <strain evidence="2 3">G233</strain>
    </source>
</reference>
<proteinExistence type="predicted"/>
<feature type="compositionally biased region" description="Low complexity" evidence="1">
    <location>
        <begin position="75"/>
        <end position="93"/>
    </location>
</feature>
<feature type="compositionally biased region" description="Pro residues" evidence="1">
    <location>
        <begin position="94"/>
        <end position="108"/>
    </location>
</feature>
<protein>
    <submittedName>
        <fullName evidence="2">Uncharacterized protein</fullName>
    </submittedName>
</protein>
<dbReference type="RefSeq" id="WP_098503295.1">
    <property type="nucleotide sequence ID" value="NZ_PDJQ01000001.1"/>
</dbReference>
<evidence type="ECO:0000256" key="1">
    <source>
        <dbReference type="SAM" id="MobiDB-lite"/>
    </source>
</evidence>
<dbReference type="EMBL" id="PDJQ01000001">
    <property type="protein sequence ID" value="PFG73862.1"/>
    <property type="molecule type" value="Genomic_DNA"/>
</dbReference>
<organism evidence="2 3">
    <name type="scientific">Tepidiforma thermophila (strain KCTC 52669 / CGMCC 1.13589 / G233)</name>
    <dbReference type="NCBI Taxonomy" id="2761530"/>
    <lineage>
        <taxon>Bacteria</taxon>
        <taxon>Bacillati</taxon>
        <taxon>Chloroflexota</taxon>
        <taxon>Tepidiformia</taxon>
        <taxon>Tepidiformales</taxon>
        <taxon>Tepidiformaceae</taxon>
        <taxon>Tepidiforma</taxon>
    </lineage>
</organism>